<feature type="region of interest" description="Disordered" evidence="5">
    <location>
        <begin position="209"/>
        <end position="229"/>
    </location>
</feature>
<dbReference type="GO" id="GO:0006366">
    <property type="term" value="P:transcription by RNA polymerase II"/>
    <property type="evidence" value="ECO:0007669"/>
    <property type="project" value="InterPro"/>
</dbReference>
<accession>A0A077WSV7</accession>
<dbReference type="Pfam" id="PF25766">
    <property type="entry name" value="TPR_RPAP1"/>
    <property type="match status" value="1"/>
</dbReference>
<dbReference type="OrthoDB" id="348201at2759"/>
<feature type="region of interest" description="Disordered" evidence="5">
    <location>
        <begin position="26"/>
        <end position="94"/>
    </location>
</feature>
<dbReference type="AlphaFoldDB" id="A0A077WSV7"/>
<name>A0A077WSV7_9FUNG</name>
<feature type="compositionally biased region" description="Polar residues" evidence="5">
    <location>
        <begin position="81"/>
        <end position="94"/>
    </location>
</feature>
<evidence type="ECO:0000256" key="2">
    <source>
        <dbReference type="ARBA" id="ARBA00009953"/>
    </source>
</evidence>
<proteinExistence type="inferred from homology"/>
<dbReference type="InterPro" id="IPR013929">
    <property type="entry name" value="RPAP1_C"/>
</dbReference>
<keyword evidence="4" id="KW-0539">Nucleus</keyword>
<evidence type="ECO:0000256" key="3">
    <source>
        <dbReference type="ARBA" id="ARBA00023163"/>
    </source>
</evidence>
<feature type="domain" description="RPAP1 N-terminal" evidence="7">
    <location>
        <begin position="172"/>
        <end position="211"/>
    </location>
</feature>
<evidence type="ECO:0000256" key="4">
    <source>
        <dbReference type="ARBA" id="ARBA00023242"/>
    </source>
</evidence>
<keyword evidence="3" id="KW-0804">Transcription</keyword>
<evidence type="ECO:0000256" key="1">
    <source>
        <dbReference type="ARBA" id="ARBA00004123"/>
    </source>
</evidence>
<evidence type="ECO:0000256" key="5">
    <source>
        <dbReference type="SAM" id="MobiDB-lite"/>
    </source>
</evidence>
<feature type="domain" description="RPAP1/MINIYO-like TPR repeats" evidence="8">
    <location>
        <begin position="875"/>
        <end position="1055"/>
    </location>
</feature>
<comment type="similarity">
    <text evidence="2">Belongs to the RPAP1 family.</text>
</comment>
<dbReference type="PANTHER" id="PTHR21483:SF18">
    <property type="entry name" value="RNA POLYMERASE II-ASSOCIATED PROTEIN 1"/>
    <property type="match status" value="1"/>
</dbReference>
<dbReference type="Pfam" id="PF08620">
    <property type="entry name" value="RPAP1_C"/>
    <property type="match status" value="1"/>
</dbReference>
<dbReference type="InterPro" id="IPR016024">
    <property type="entry name" value="ARM-type_fold"/>
</dbReference>
<sequence length="1093" mass="123310">MNSSIRPKLSADDDLEQLQEEFFASRQVSSASVKHVAPPVLGSSSKKKSIFAQRQQTKSQAAPKKHVEDENLSSMPDLEETISSQQDNESHTPVSKNMLDLSSLLGNILGDVKENQSDLVEPPSIRKGEIRSQQHAQGFPRPARRSVFKQSMTIQSMGIRKNEDVNIPDYERDNIDRIEKMSAEEIEEARKEIFSTLSSESVAMLMNRAREGKQHTGKEKQRTSKRDEESLIVNHRVDDRSNISDEQQPSNVDDLCCRLKFNYRGETLGSIVDSSSCQGLHNHSDDPDKAGYTLEELFYLTRSQMPSQRAMALNTMACIIQRARQDHADQIIGIYHQVDQGPMFYIQSALDDKHLTVLVSAVKALAAVILDEKEDSVDTILNVEQFNEFLGYASISNRSQDQDDGAKSLNQEFIQSLLNTSLLSRLRYLMLPNSELCQEDNASFERIVNILIKLARHGHDACKAIQDHQLLSSTLEWGVLKRDWPMTQHEEVDRYPSLSALQLLTVLARGSRDVASTIASQASCLLQYLVTSPDVACAPLQNHAYALQVETLKLFQLLLRYGYVVPGFSDLHESIMGWLRASIAEKDIYNDARGVTAIRLLESSLHAAAKPHSTTPKHAIEWNQAIAFVPVILAVLRTSGCGMIYDAAVGYFATYVGYFNRFPSEDGEVSIKHVWTTVIEDKTKLHRRGNANSVLRYLQLLRAFSLLKGTVFESINRVAQEHLKHTVDSVQSIYRDGILGRLAMWMWMSSINDRSERIKLWGSEKGYDSAELETTVKSVYGCALEAGLARKLVQLCILDRLDPELVKVLRPFYLAEMAPGDVIFDQGPVSVATLTSTENMPSTAANVTAWLFSPIDKEYHVKNHITQQQFGPAAVVAAVLEAASLLLEHVTIDHDVAIVSLMKIFLIGSCKDHTDMKSDHEIFWNHQVSYWIRYWLDKLCLIHIEPPFAETIDDAWRRSSTYTRQSFYQFYQSFVAQYASTSFGERNFARLLAYITIEANDVMDYRYLLWNDYCEVLSTIKVSRTELPNMDHQRDASPALVQAYLSAIMGNNLCKEEDGDAMYHFAGKELELSSTSSLPPNLSRSIEQVLSNK</sequence>
<feature type="domain" description="RPAP1 C-terminal" evidence="6">
    <location>
        <begin position="259"/>
        <end position="323"/>
    </location>
</feature>
<reference evidence="9" key="1">
    <citation type="journal article" date="2014" name="Genome Announc.">
        <title>De novo whole-genome sequence and genome annotation of Lichtheimia ramosa.</title>
        <authorList>
            <person name="Linde J."/>
            <person name="Schwartze V."/>
            <person name="Binder U."/>
            <person name="Lass-Florl C."/>
            <person name="Voigt K."/>
            <person name="Horn F."/>
        </authorList>
    </citation>
    <scope>NUCLEOTIDE SEQUENCE</scope>
    <source>
        <strain evidence="9">JMRC FSU:6197</strain>
    </source>
</reference>
<comment type="subcellular location">
    <subcellularLocation>
        <location evidence="1">Nucleus</location>
    </subcellularLocation>
</comment>
<dbReference type="SUPFAM" id="SSF48371">
    <property type="entry name" value="ARM repeat"/>
    <property type="match status" value="1"/>
</dbReference>
<gene>
    <name evidence="9" type="ORF">LRAMOSA11152</name>
</gene>
<dbReference type="InterPro" id="IPR013930">
    <property type="entry name" value="RPAP1_N"/>
</dbReference>
<evidence type="ECO:0008006" key="10">
    <source>
        <dbReference type="Google" id="ProtNLM"/>
    </source>
</evidence>
<dbReference type="InterPro" id="IPR057989">
    <property type="entry name" value="TPR_RPAP1/MINIYO-like"/>
</dbReference>
<dbReference type="Pfam" id="PF08621">
    <property type="entry name" value="RPAP1_N"/>
    <property type="match status" value="1"/>
</dbReference>
<dbReference type="PANTHER" id="PTHR21483">
    <property type="entry name" value="RNA POLYMERASE II-ASSOCIATED PROTEIN 1"/>
    <property type="match status" value="1"/>
</dbReference>
<evidence type="ECO:0000313" key="9">
    <source>
        <dbReference type="EMBL" id="CDS10666.1"/>
    </source>
</evidence>
<organism evidence="9">
    <name type="scientific">Lichtheimia ramosa</name>
    <dbReference type="NCBI Taxonomy" id="688394"/>
    <lineage>
        <taxon>Eukaryota</taxon>
        <taxon>Fungi</taxon>
        <taxon>Fungi incertae sedis</taxon>
        <taxon>Mucoromycota</taxon>
        <taxon>Mucoromycotina</taxon>
        <taxon>Mucoromycetes</taxon>
        <taxon>Mucorales</taxon>
        <taxon>Lichtheimiaceae</taxon>
        <taxon>Lichtheimia</taxon>
    </lineage>
</organism>
<protein>
    <recommendedName>
        <fullName evidence="10">RNA polymerase II-associated protein 1 C-terminal domain-containing protein</fullName>
    </recommendedName>
</protein>
<evidence type="ECO:0000259" key="7">
    <source>
        <dbReference type="Pfam" id="PF08621"/>
    </source>
</evidence>
<evidence type="ECO:0000259" key="8">
    <source>
        <dbReference type="Pfam" id="PF25766"/>
    </source>
</evidence>
<evidence type="ECO:0000259" key="6">
    <source>
        <dbReference type="Pfam" id="PF08620"/>
    </source>
</evidence>
<dbReference type="EMBL" id="LK023339">
    <property type="protein sequence ID" value="CDS10666.1"/>
    <property type="molecule type" value="Genomic_DNA"/>
</dbReference>
<dbReference type="InterPro" id="IPR039913">
    <property type="entry name" value="RPAP1/Rba50"/>
</dbReference>